<feature type="chain" id="PRO_5006059317" evidence="2">
    <location>
        <begin position="26"/>
        <end position="239"/>
    </location>
</feature>
<evidence type="ECO:0000313" key="4">
    <source>
        <dbReference type="Proteomes" id="UP000054845"/>
    </source>
</evidence>
<proteinExistence type="predicted"/>
<feature type="compositionally biased region" description="Polar residues" evidence="1">
    <location>
        <begin position="185"/>
        <end position="223"/>
    </location>
</feature>
<dbReference type="Proteomes" id="UP000054845">
    <property type="component" value="Unassembled WGS sequence"/>
</dbReference>
<feature type="region of interest" description="Disordered" evidence="1">
    <location>
        <begin position="113"/>
        <end position="226"/>
    </location>
</feature>
<protein>
    <submittedName>
        <fullName evidence="3">Uncharacterized protein</fullName>
    </submittedName>
</protein>
<keyword evidence="2" id="KW-0732">Signal</keyword>
<reference evidence="3 4" key="1">
    <citation type="submission" date="2014-09" db="EMBL/GenBank/DDBJ databases">
        <authorList>
            <person name="Magalhaes I.L.F."/>
            <person name="Oliveira U."/>
            <person name="Santos F.R."/>
            <person name="Vidigal T.H.D.A."/>
            <person name="Brescovit A.D."/>
            <person name="Santos A.J."/>
        </authorList>
    </citation>
    <scope>NUCLEOTIDE SEQUENCE [LARGE SCALE GENOMIC DNA]</scope>
</reference>
<name>A0A0P1BAE1_9BASI</name>
<dbReference type="EMBL" id="CCYA01000162">
    <property type="protein sequence ID" value="CEH12560.1"/>
    <property type="molecule type" value="Genomic_DNA"/>
</dbReference>
<evidence type="ECO:0000256" key="1">
    <source>
        <dbReference type="SAM" id="MobiDB-lite"/>
    </source>
</evidence>
<keyword evidence="4" id="KW-1185">Reference proteome</keyword>
<organism evidence="3 4">
    <name type="scientific">Ceraceosorus bombacis</name>
    <dbReference type="NCBI Taxonomy" id="401625"/>
    <lineage>
        <taxon>Eukaryota</taxon>
        <taxon>Fungi</taxon>
        <taxon>Dikarya</taxon>
        <taxon>Basidiomycota</taxon>
        <taxon>Ustilaginomycotina</taxon>
        <taxon>Exobasidiomycetes</taxon>
        <taxon>Ceraceosorales</taxon>
        <taxon>Ceraceosoraceae</taxon>
        <taxon>Ceraceosorus</taxon>
    </lineage>
</organism>
<dbReference type="OrthoDB" id="10380463at2759"/>
<dbReference type="AlphaFoldDB" id="A0A0P1BAE1"/>
<feature type="compositionally biased region" description="Low complexity" evidence="1">
    <location>
        <begin position="113"/>
        <end position="123"/>
    </location>
</feature>
<sequence length="239" mass="24176">MRSSTSSLLISAAVLGALCSSSVSAASDGVKVVYTIGRYGYPDIGSARAAWNDQCSASAKDKGTVSSNSLKAIKPTVGQGLCVYKDLVGAETDISEDVAGDLSWGNYHDAYNKGGDSSGNSGYSDDDNDDDNKGAEKPSPSSNNHDNGNAGGAQQTSNGQTAASSPSPTNNDGQGQQQQQQQQQDTASISGSALTASITSAGNDLGVTGSSSALNAGQTSAARRNNGPLPLFKLLAMLI</sequence>
<feature type="signal peptide" evidence="2">
    <location>
        <begin position="1"/>
        <end position="25"/>
    </location>
</feature>
<accession>A0A0P1BAE1</accession>
<feature type="compositionally biased region" description="Low complexity" evidence="1">
    <location>
        <begin position="173"/>
        <end position="184"/>
    </location>
</feature>
<evidence type="ECO:0000313" key="3">
    <source>
        <dbReference type="EMBL" id="CEH12560.1"/>
    </source>
</evidence>
<feature type="compositionally biased region" description="Polar residues" evidence="1">
    <location>
        <begin position="139"/>
        <end position="172"/>
    </location>
</feature>
<evidence type="ECO:0000256" key="2">
    <source>
        <dbReference type="SAM" id="SignalP"/>
    </source>
</evidence>